<dbReference type="Proteomes" id="UP000026960">
    <property type="component" value="Chromosome 9"/>
</dbReference>
<sequence length="128" mass="13406">MESLVIEFLCAYGLDATVELGVLLTAGLERSKHSFLWGVHTPVASDTDSMMSQEVRRGGVAPRGVHGQDSGEERHTGVAVVGAIRGGATHPMISVFVTHCIWMAYISGGEMGLAARAGEGCHGVAEQA</sequence>
<keyword evidence="2" id="KW-1185">Reference proteome</keyword>
<evidence type="ECO:0000313" key="1">
    <source>
        <dbReference type="EnsemblPlants" id="OBART09G01530.1"/>
    </source>
</evidence>
<reference evidence="1" key="1">
    <citation type="journal article" date="2009" name="Rice">
        <title>De Novo Next Generation Sequencing of Plant Genomes.</title>
        <authorList>
            <person name="Rounsley S."/>
            <person name="Marri P.R."/>
            <person name="Yu Y."/>
            <person name="He R."/>
            <person name="Sisneros N."/>
            <person name="Goicoechea J.L."/>
            <person name="Lee S.J."/>
            <person name="Angelova A."/>
            <person name="Kudrna D."/>
            <person name="Luo M."/>
            <person name="Affourtit J."/>
            <person name="Desany B."/>
            <person name="Knight J."/>
            <person name="Niazi F."/>
            <person name="Egholm M."/>
            <person name="Wing R.A."/>
        </authorList>
    </citation>
    <scope>NUCLEOTIDE SEQUENCE [LARGE SCALE GENOMIC DNA]</scope>
    <source>
        <strain evidence="1">cv. IRGC 105608</strain>
    </source>
</reference>
<dbReference type="EnsemblPlants" id="OBART09G01530.1">
    <property type="protein sequence ID" value="OBART09G01530.1"/>
    <property type="gene ID" value="OBART09G01530"/>
</dbReference>
<dbReference type="Gramene" id="OBART09G01530.1">
    <property type="protein sequence ID" value="OBART09G01530.1"/>
    <property type="gene ID" value="OBART09G01530"/>
</dbReference>
<accession>A0A0D3H3W5</accession>
<dbReference type="PaxDb" id="65489-OBART09G01530.1"/>
<dbReference type="AlphaFoldDB" id="A0A0D3H3W5"/>
<reference evidence="1" key="2">
    <citation type="submission" date="2015-03" db="UniProtKB">
        <authorList>
            <consortium name="EnsemblPlants"/>
        </authorList>
    </citation>
    <scope>IDENTIFICATION</scope>
</reference>
<evidence type="ECO:0000313" key="2">
    <source>
        <dbReference type="Proteomes" id="UP000026960"/>
    </source>
</evidence>
<organism evidence="1">
    <name type="scientific">Oryza barthii</name>
    <dbReference type="NCBI Taxonomy" id="65489"/>
    <lineage>
        <taxon>Eukaryota</taxon>
        <taxon>Viridiplantae</taxon>
        <taxon>Streptophyta</taxon>
        <taxon>Embryophyta</taxon>
        <taxon>Tracheophyta</taxon>
        <taxon>Spermatophyta</taxon>
        <taxon>Magnoliopsida</taxon>
        <taxon>Liliopsida</taxon>
        <taxon>Poales</taxon>
        <taxon>Poaceae</taxon>
        <taxon>BOP clade</taxon>
        <taxon>Oryzoideae</taxon>
        <taxon>Oryzeae</taxon>
        <taxon>Oryzinae</taxon>
        <taxon>Oryza</taxon>
    </lineage>
</organism>
<dbReference type="HOGENOM" id="CLU_1963218_0_0_1"/>
<proteinExistence type="predicted"/>
<protein>
    <submittedName>
        <fullName evidence="1">Uncharacterized protein</fullName>
    </submittedName>
</protein>
<name>A0A0D3H3W5_9ORYZ</name>